<comment type="caution">
    <text evidence="3">The sequence shown here is derived from an EMBL/GenBank/DDBJ whole genome shotgun (WGS) entry which is preliminary data.</text>
</comment>
<reference evidence="4" key="1">
    <citation type="journal article" date="2019" name="Int. J. Syst. Evol. Microbiol.">
        <title>The Global Catalogue of Microorganisms (GCM) 10K type strain sequencing project: providing services to taxonomists for standard genome sequencing and annotation.</title>
        <authorList>
            <consortium name="The Broad Institute Genomics Platform"/>
            <consortium name="The Broad Institute Genome Sequencing Center for Infectious Disease"/>
            <person name="Wu L."/>
            <person name="Ma J."/>
        </authorList>
    </citation>
    <scope>NUCLEOTIDE SEQUENCE [LARGE SCALE GENOMIC DNA]</scope>
    <source>
        <strain evidence="4">JCM 31920</strain>
    </source>
</reference>
<feature type="transmembrane region" description="Helical" evidence="2">
    <location>
        <begin position="7"/>
        <end position="26"/>
    </location>
</feature>
<dbReference type="EMBL" id="BAABEY010000018">
    <property type="protein sequence ID" value="GAA4437858.1"/>
    <property type="molecule type" value="Genomic_DNA"/>
</dbReference>
<feature type="compositionally biased region" description="Basic and acidic residues" evidence="1">
    <location>
        <begin position="100"/>
        <end position="118"/>
    </location>
</feature>
<protein>
    <recommendedName>
        <fullName evidence="5">DUF5668 domain-containing protein</fullName>
    </recommendedName>
</protein>
<feature type="region of interest" description="Disordered" evidence="1">
    <location>
        <begin position="99"/>
        <end position="118"/>
    </location>
</feature>
<dbReference type="Proteomes" id="UP001501508">
    <property type="component" value="Unassembled WGS sequence"/>
</dbReference>
<gene>
    <name evidence="3" type="ORF">GCM10023091_17630</name>
</gene>
<sequence>MKNSGNIVLGGVLLTIGVIWLLKSLNMFEFYWSDVLGYWYWYLIAAGVLLVIAGLTANKVASSIAGIFITLAVVGGVTKGAHWQFQGLTPFEWRNRKWKDRHDSENSRPESRRKKSGEVVRGDFGYDMQPDLKTSKLNFSGGAGVFRIEGSTPRLFEANTSSTFVNYVSNIRHNKADQFATVDFKMEDGDIDLDKSDKGENQVNIKLNDQVKWDVELRFGAGEGRFDLSQNTVEKLKMNTGAADVEVKLGEKAENAQVDIKAGVASVKIMVPRSAAVEIVADGALNSTEFPGFVKQSGNRYRSPDYSDTKRKIFIKYQGGLSSLEVDQY</sequence>
<feature type="transmembrane region" description="Helical" evidence="2">
    <location>
        <begin position="38"/>
        <end position="57"/>
    </location>
</feature>
<evidence type="ECO:0000313" key="3">
    <source>
        <dbReference type="EMBL" id="GAA4437858.1"/>
    </source>
</evidence>
<accession>A0ABP8LYE1</accession>
<dbReference type="RefSeq" id="WP_345028092.1">
    <property type="nucleotide sequence ID" value="NZ_BAABEY010000018.1"/>
</dbReference>
<evidence type="ECO:0008006" key="5">
    <source>
        <dbReference type="Google" id="ProtNLM"/>
    </source>
</evidence>
<keyword evidence="4" id="KW-1185">Reference proteome</keyword>
<evidence type="ECO:0000313" key="4">
    <source>
        <dbReference type="Proteomes" id="UP001501508"/>
    </source>
</evidence>
<feature type="transmembrane region" description="Helical" evidence="2">
    <location>
        <begin position="64"/>
        <end position="85"/>
    </location>
</feature>
<evidence type="ECO:0000256" key="1">
    <source>
        <dbReference type="SAM" id="MobiDB-lite"/>
    </source>
</evidence>
<organism evidence="3 4">
    <name type="scientific">Ravibacter arvi</name>
    <dbReference type="NCBI Taxonomy" id="2051041"/>
    <lineage>
        <taxon>Bacteria</taxon>
        <taxon>Pseudomonadati</taxon>
        <taxon>Bacteroidota</taxon>
        <taxon>Cytophagia</taxon>
        <taxon>Cytophagales</taxon>
        <taxon>Spirosomataceae</taxon>
        <taxon>Ravibacter</taxon>
    </lineage>
</organism>
<proteinExistence type="predicted"/>
<name>A0ABP8LYE1_9BACT</name>
<keyword evidence="2" id="KW-0812">Transmembrane</keyword>
<evidence type="ECO:0000256" key="2">
    <source>
        <dbReference type="SAM" id="Phobius"/>
    </source>
</evidence>
<keyword evidence="2" id="KW-1133">Transmembrane helix</keyword>
<keyword evidence="2" id="KW-0472">Membrane</keyword>